<organism evidence="3 4">
    <name type="scientific">Treponema brennaborense (strain DSM 12168 / CIP 105900 / DD5/3)</name>
    <dbReference type="NCBI Taxonomy" id="906968"/>
    <lineage>
        <taxon>Bacteria</taxon>
        <taxon>Pseudomonadati</taxon>
        <taxon>Spirochaetota</taxon>
        <taxon>Spirochaetia</taxon>
        <taxon>Spirochaetales</taxon>
        <taxon>Treponemataceae</taxon>
        <taxon>Treponema</taxon>
    </lineage>
</organism>
<dbReference type="Proteomes" id="UP000006546">
    <property type="component" value="Chromosome"/>
</dbReference>
<comment type="similarity">
    <text evidence="1">Belongs to the pseudouridine synthase RluA family.</text>
</comment>
<accession>F4LM51</accession>
<dbReference type="InterPro" id="IPR006145">
    <property type="entry name" value="PsdUridine_synth_RsuA/RluA"/>
</dbReference>
<feature type="domain" description="Pseudouridine synthase RsuA/RluA-like" evidence="2">
    <location>
        <begin position="12"/>
        <end position="205"/>
    </location>
</feature>
<dbReference type="OrthoDB" id="128480at2"/>
<dbReference type="KEGG" id="tbe:Trebr_1303"/>
<protein>
    <submittedName>
        <fullName evidence="3">Pseudouridine synthase</fullName>
    </submittedName>
</protein>
<dbReference type="AlphaFoldDB" id="F4LM51"/>
<keyword evidence="4" id="KW-1185">Reference proteome</keyword>
<dbReference type="GO" id="GO:0003723">
    <property type="term" value="F:RNA binding"/>
    <property type="evidence" value="ECO:0007669"/>
    <property type="project" value="InterPro"/>
</dbReference>
<dbReference type="InterPro" id="IPR020103">
    <property type="entry name" value="PsdUridine_synth_cat_dom_sf"/>
</dbReference>
<dbReference type="RefSeq" id="WP_013758437.1">
    <property type="nucleotide sequence ID" value="NC_015500.1"/>
</dbReference>
<dbReference type="GO" id="GO:0000455">
    <property type="term" value="P:enzyme-directed rRNA pseudouridine synthesis"/>
    <property type="evidence" value="ECO:0007669"/>
    <property type="project" value="TreeGrafter"/>
</dbReference>
<reference evidence="4" key="1">
    <citation type="submission" date="2011-04" db="EMBL/GenBank/DDBJ databases">
        <title>The complete genome of Treponema brennaborense DSM 12168.</title>
        <authorList>
            <person name="Lucas S."/>
            <person name="Han J."/>
            <person name="Lapidus A."/>
            <person name="Bruce D."/>
            <person name="Goodwin L."/>
            <person name="Pitluck S."/>
            <person name="Peters L."/>
            <person name="Kyrpides N."/>
            <person name="Mavromatis K."/>
            <person name="Ivanova N."/>
            <person name="Mikhailova N."/>
            <person name="Pagani I."/>
            <person name="Teshima H."/>
            <person name="Detter J.C."/>
            <person name="Tapia R."/>
            <person name="Han C."/>
            <person name="Land M."/>
            <person name="Hauser L."/>
            <person name="Markowitz V."/>
            <person name="Cheng J.-F."/>
            <person name="Hugenholtz P."/>
            <person name="Woyke T."/>
            <person name="Wu D."/>
            <person name="Gronow S."/>
            <person name="Wellnitz S."/>
            <person name="Brambilla E."/>
            <person name="Klenk H.-P."/>
            <person name="Eisen J.A."/>
        </authorList>
    </citation>
    <scope>NUCLEOTIDE SEQUENCE [LARGE SCALE GENOMIC DNA]</scope>
    <source>
        <strain evidence="4">DSM 12168 / CIP 105900 / DD5/3</strain>
    </source>
</reference>
<gene>
    <name evidence="3" type="ordered locus">Trebr_1303</name>
</gene>
<dbReference type="PANTHER" id="PTHR21600">
    <property type="entry name" value="MITOCHONDRIAL RNA PSEUDOURIDINE SYNTHASE"/>
    <property type="match status" value="1"/>
</dbReference>
<dbReference type="EMBL" id="CP002696">
    <property type="protein sequence ID" value="AEE16730.1"/>
    <property type="molecule type" value="Genomic_DNA"/>
</dbReference>
<dbReference type="InterPro" id="IPR050188">
    <property type="entry name" value="RluA_PseudoU_synthase"/>
</dbReference>
<dbReference type="GO" id="GO:0140098">
    <property type="term" value="F:catalytic activity, acting on RNA"/>
    <property type="evidence" value="ECO:0007669"/>
    <property type="project" value="UniProtKB-ARBA"/>
</dbReference>
<evidence type="ECO:0000259" key="2">
    <source>
        <dbReference type="Pfam" id="PF00849"/>
    </source>
</evidence>
<proteinExistence type="inferred from homology"/>
<dbReference type="Gene3D" id="3.30.2350.10">
    <property type="entry name" value="Pseudouridine synthase"/>
    <property type="match status" value="1"/>
</dbReference>
<dbReference type="eggNOG" id="COG0564">
    <property type="taxonomic scope" value="Bacteria"/>
</dbReference>
<evidence type="ECO:0000313" key="3">
    <source>
        <dbReference type="EMBL" id="AEE16730.1"/>
    </source>
</evidence>
<evidence type="ECO:0000256" key="1">
    <source>
        <dbReference type="ARBA" id="ARBA00010876"/>
    </source>
</evidence>
<sequence length="265" mass="29425">MYDYPIIYADQDFIVIDKPAGVPSAPLRPDDTENALQQAIERFPDMAGVTGRKPVEHGLVHRIDTATRGLLLIARTQNAYDAFQRIQAENRFFKEYEATCRQLTVCEETRSGFPPLPENVARSIARLRLGAEAVSFSVQSAFRFYGEGRTSVRPVTELASKFARKKSGDSIYTTEIVLSCISKDTVLAKCRISKGFRHQVRCHLAWCGVPVADDSLYAPALPETGAERLLQFYATALEFPHPSSGVPLRIELKQPPSGYTEIGGN</sequence>
<dbReference type="GO" id="GO:0009982">
    <property type="term" value="F:pseudouridine synthase activity"/>
    <property type="evidence" value="ECO:0007669"/>
    <property type="project" value="InterPro"/>
</dbReference>
<dbReference type="PANTHER" id="PTHR21600:SF87">
    <property type="entry name" value="RNA PSEUDOURIDYLATE SYNTHASE DOMAIN-CONTAINING PROTEIN 1"/>
    <property type="match status" value="1"/>
</dbReference>
<dbReference type="SUPFAM" id="SSF55120">
    <property type="entry name" value="Pseudouridine synthase"/>
    <property type="match status" value="1"/>
</dbReference>
<name>F4LM51_TREBD</name>
<evidence type="ECO:0000313" key="4">
    <source>
        <dbReference type="Proteomes" id="UP000006546"/>
    </source>
</evidence>
<dbReference type="Pfam" id="PF00849">
    <property type="entry name" value="PseudoU_synth_2"/>
    <property type="match status" value="1"/>
</dbReference>
<dbReference type="STRING" id="906968.Trebr_1303"/>
<dbReference type="HOGENOM" id="CLU_016902_11_2_12"/>